<dbReference type="Proteomes" id="UP000027222">
    <property type="component" value="Unassembled WGS sequence"/>
</dbReference>
<feature type="transmembrane region" description="Helical" evidence="1">
    <location>
        <begin position="216"/>
        <end position="237"/>
    </location>
</feature>
<feature type="transmembrane region" description="Helical" evidence="1">
    <location>
        <begin position="48"/>
        <end position="72"/>
    </location>
</feature>
<keyword evidence="1" id="KW-0812">Transmembrane</keyword>
<evidence type="ECO:0000259" key="2">
    <source>
        <dbReference type="Pfam" id="PF20151"/>
    </source>
</evidence>
<sequence length="277" mass="31629">MTSEFLRNFEYIRITRYARIASSTIIFYDHGITMSEEVELFWKSKLSLVAVLFFANRYVVWGSILFDLYAVLSPNVTDVVSSVCTHYYQWESWSLLLASMLAQAILQARVYALYMLNKKILALMLVCYSTCSIICAWLTWTELESLTIKAIPIPGGKYCTPSQSVNFFSFWIPVLIFDFLLFSLAVFRGLAELKSDGSGMLRDGTRSLFGIMVRDSVFYFLVLAAIYLTIILFWLLAPVGLREAPVSFCPVLSCVLTNRVLFNLRKAIREDSQTDSQ</sequence>
<feature type="transmembrane region" description="Helical" evidence="1">
    <location>
        <begin position="92"/>
        <end position="114"/>
    </location>
</feature>
<evidence type="ECO:0000313" key="4">
    <source>
        <dbReference type="Proteomes" id="UP000027222"/>
    </source>
</evidence>
<gene>
    <name evidence="3" type="ORF">GALMADRAFT_256020</name>
</gene>
<dbReference type="OrthoDB" id="3349377at2759"/>
<evidence type="ECO:0000313" key="3">
    <source>
        <dbReference type="EMBL" id="KDR69179.1"/>
    </source>
</evidence>
<feature type="domain" description="DUF6533" evidence="2">
    <location>
        <begin position="17"/>
        <end position="60"/>
    </location>
</feature>
<evidence type="ECO:0000256" key="1">
    <source>
        <dbReference type="SAM" id="Phobius"/>
    </source>
</evidence>
<accession>A0A067SN90</accession>
<dbReference type="HOGENOM" id="CLU_035509_6_1_1"/>
<feature type="transmembrane region" description="Helical" evidence="1">
    <location>
        <begin position="121"/>
        <end position="140"/>
    </location>
</feature>
<dbReference type="AlphaFoldDB" id="A0A067SN90"/>
<feature type="transmembrane region" description="Helical" evidence="1">
    <location>
        <begin position="170"/>
        <end position="191"/>
    </location>
</feature>
<dbReference type="InterPro" id="IPR045340">
    <property type="entry name" value="DUF6533"/>
</dbReference>
<name>A0A067SN90_GALM3</name>
<keyword evidence="1" id="KW-0472">Membrane</keyword>
<keyword evidence="4" id="KW-1185">Reference proteome</keyword>
<protein>
    <recommendedName>
        <fullName evidence="2">DUF6533 domain-containing protein</fullName>
    </recommendedName>
</protein>
<dbReference type="EMBL" id="KL142403">
    <property type="protein sequence ID" value="KDR69179.1"/>
    <property type="molecule type" value="Genomic_DNA"/>
</dbReference>
<dbReference type="Pfam" id="PF20151">
    <property type="entry name" value="DUF6533"/>
    <property type="match status" value="1"/>
</dbReference>
<organism evidence="3 4">
    <name type="scientific">Galerina marginata (strain CBS 339.88)</name>
    <dbReference type="NCBI Taxonomy" id="685588"/>
    <lineage>
        <taxon>Eukaryota</taxon>
        <taxon>Fungi</taxon>
        <taxon>Dikarya</taxon>
        <taxon>Basidiomycota</taxon>
        <taxon>Agaricomycotina</taxon>
        <taxon>Agaricomycetes</taxon>
        <taxon>Agaricomycetidae</taxon>
        <taxon>Agaricales</taxon>
        <taxon>Agaricineae</taxon>
        <taxon>Strophariaceae</taxon>
        <taxon>Galerina</taxon>
    </lineage>
</organism>
<proteinExistence type="predicted"/>
<reference evidence="4" key="1">
    <citation type="journal article" date="2014" name="Proc. Natl. Acad. Sci. U.S.A.">
        <title>Extensive sampling of basidiomycete genomes demonstrates inadequacy of the white-rot/brown-rot paradigm for wood decay fungi.</title>
        <authorList>
            <person name="Riley R."/>
            <person name="Salamov A.A."/>
            <person name="Brown D.W."/>
            <person name="Nagy L.G."/>
            <person name="Floudas D."/>
            <person name="Held B.W."/>
            <person name="Levasseur A."/>
            <person name="Lombard V."/>
            <person name="Morin E."/>
            <person name="Otillar R."/>
            <person name="Lindquist E.A."/>
            <person name="Sun H."/>
            <person name="LaButti K.M."/>
            <person name="Schmutz J."/>
            <person name="Jabbour D."/>
            <person name="Luo H."/>
            <person name="Baker S.E."/>
            <person name="Pisabarro A.G."/>
            <person name="Walton J.D."/>
            <person name="Blanchette R.A."/>
            <person name="Henrissat B."/>
            <person name="Martin F."/>
            <person name="Cullen D."/>
            <person name="Hibbett D.S."/>
            <person name="Grigoriev I.V."/>
        </authorList>
    </citation>
    <scope>NUCLEOTIDE SEQUENCE [LARGE SCALE GENOMIC DNA]</scope>
    <source>
        <strain evidence="4">CBS 339.88</strain>
    </source>
</reference>
<keyword evidence="1" id="KW-1133">Transmembrane helix</keyword>